<dbReference type="RefSeq" id="WP_243446480.1">
    <property type="nucleotide sequence ID" value="NZ_NOJY02000074.1"/>
</dbReference>
<protein>
    <submittedName>
        <fullName evidence="2">MATE family efflux transporter</fullName>
    </submittedName>
</protein>
<dbReference type="EMBL" id="NOJY02000074">
    <property type="protein sequence ID" value="RDY25414.1"/>
    <property type="molecule type" value="Genomic_DNA"/>
</dbReference>
<reference evidence="2 3" key="1">
    <citation type="journal article" date="2017" name="Genome Announc.">
        <title>Draft Genome Sequence of Romboutsia weinsteinii sp. nov. Strain CCRI-19649(T) Isolated from Surface Water.</title>
        <authorList>
            <person name="Maheux A.F."/>
            <person name="Boudreau D.K."/>
            <person name="Berube E."/>
            <person name="Boissinot M."/>
            <person name="Cantin P."/>
            <person name="Raymond F."/>
            <person name="Corbeil J."/>
            <person name="Omar R.F."/>
            <person name="Bergeron M.G."/>
        </authorList>
    </citation>
    <scope>NUCLEOTIDE SEQUENCE [LARGE SCALE GENOMIC DNA]</scope>
    <source>
        <strain evidence="2 3">CCRI-19649</strain>
    </source>
</reference>
<dbReference type="GO" id="GO:0016020">
    <property type="term" value="C:membrane"/>
    <property type="evidence" value="ECO:0007669"/>
    <property type="project" value="InterPro"/>
</dbReference>
<feature type="transmembrane region" description="Helical" evidence="1">
    <location>
        <begin position="49"/>
        <end position="74"/>
    </location>
</feature>
<dbReference type="Pfam" id="PF01554">
    <property type="entry name" value="MatE"/>
    <property type="match status" value="1"/>
</dbReference>
<feature type="transmembrane region" description="Helical" evidence="1">
    <location>
        <begin position="12"/>
        <end position="29"/>
    </location>
</feature>
<accession>A0A371IY70</accession>
<comment type="caution">
    <text evidence="2">The sequence shown here is derived from an EMBL/GenBank/DDBJ whole genome shotgun (WGS) entry which is preliminary data.</text>
</comment>
<organism evidence="2 3">
    <name type="scientific">Romboutsia weinsteinii</name>
    <dbReference type="NCBI Taxonomy" id="2020949"/>
    <lineage>
        <taxon>Bacteria</taxon>
        <taxon>Bacillati</taxon>
        <taxon>Bacillota</taxon>
        <taxon>Clostridia</taxon>
        <taxon>Peptostreptococcales</taxon>
        <taxon>Peptostreptococcaceae</taxon>
        <taxon>Romboutsia</taxon>
    </lineage>
</organism>
<dbReference type="AlphaFoldDB" id="A0A371IY70"/>
<name>A0A371IY70_9FIRM</name>
<proteinExistence type="predicted"/>
<keyword evidence="1" id="KW-0812">Transmembrane</keyword>
<dbReference type="Proteomes" id="UP000215694">
    <property type="component" value="Unassembled WGS sequence"/>
</dbReference>
<evidence type="ECO:0000256" key="1">
    <source>
        <dbReference type="SAM" id="Phobius"/>
    </source>
</evidence>
<keyword evidence="3" id="KW-1185">Reference proteome</keyword>
<dbReference type="InterPro" id="IPR002528">
    <property type="entry name" value="MATE_fam"/>
</dbReference>
<dbReference type="GO" id="GO:0015297">
    <property type="term" value="F:antiporter activity"/>
    <property type="evidence" value="ECO:0007669"/>
    <property type="project" value="InterPro"/>
</dbReference>
<sequence>MIRNDIFEQKSVSQLIFIFSLPSICSLVLESVASMIDTAFAGHLGAMSASALSAMGILSPILSLLIAAQLIFGVSTSIV</sequence>
<keyword evidence="1" id="KW-0472">Membrane</keyword>
<gene>
    <name evidence="2" type="ORF">CHL78_018260</name>
</gene>
<feature type="non-terminal residue" evidence="2">
    <location>
        <position position="79"/>
    </location>
</feature>
<evidence type="ECO:0000313" key="3">
    <source>
        <dbReference type="Proteomes" id="UP000215694"/>
    </source>
</evidence>
<evidence type="ECO:0000313" key="2">
    <source>
        <dbReference type="EMBL" id="RDY25414.1"/>
    </source>
</evidence>
<dbReference type="GO" id="GO:0042910">
    <property type="term" value="F:xenobiotic transmembrane transporter activity"/>
    <property type="evidence" value="ECO:0007669"/>
    <property type="project" value="InterPro"/>
</dbReference>
<keyword evidence="1" id="KW-1133">Transmembrane helix</keyword>